<gene>
    <name evidence="1" type="ORF">GCM10010468_35590</name>
</gene>
<dbReference type="EMBL" id="BAAAUV010000008">
    <property type="protein sequence ID" value="GAA3214708.1"/>
    <property type="molecule type" value="Genomic_DNA"/>
</dbReference>
<dbReference type="Proteomes" id="UP001501237">
    <property type="component" value="Unassembled WGS sequence"/>
</dbReference>
<name>A0ABP6QAF3_9ACTN</name>
<sequence length="125" mass="14018">MTCPAILRAAPGMSVTGCWLSPIDQEKYRRLKLTKTHTKTPGASVETARLPTSFRSWDRTGEFGERPAEFREEFEIKFGGFHLAAFQVFDHTPEARGETRRTAPPPVTHPGRLVLISSHLCHTPC</sequence>
<accession>A0ABP6QAF3</accession>
<evidence type="ECO:0000313" key="2">
    <source>
        <dbReference type="Proteomes" id="UP001501237"/>
    </source>
</evidence>
<proteinExistence type="predicted"/>
<reference evidence="2" key="1">
    <citation type="journal article" date="2019" name="Int. J. Syst. Evol. Microbiol.">
        <title>The Global Catalogue of Microorganisms (GCM) 10K type strain sequencing project: providing services to taxonomists for standard genome sequencing and annotation.</title>
        <authorList>
            <consortium name="The Broad Institute Genomics Platform"/>
            <consortium name="The Broad Institute Genome Sequencing Center for Infectious Disease"/>
            <person name="Wu L."/>
            <person name="Ma J."/>
        </authorList>
    </citation>
    <scope>NUCLEOTIDE SEQUENCE [LARGE SCALE GENOMIC DNA]</scope>
    <source>
        <strain evidence="2">JCM 9377</strain>
    </source>
</reference>
<comment type="caution">
    <text evidence="1">The sequence shown here is derived from an EMBL/GenBank/DDBJ whole genome shotgun (WGS) entry which is preliminary data.</text>
</comment>
<evidence type="ECO:0000313" key="1">
    <source>
        <dbReference type="EMBL" id="GAA3214708.1"/>
    </source>
</evidence>
<organism evidence="1 2">
    <name type="scientific">Actinocorallia longicatena</name>
    <dbReference type="NCBI Taxonomy" id="111803"/>
    <lineage>
        <taxon>Bacteria</taxon>
        <taxon>Bacillati</taxon>
        <taxon>Actinomycetota</taxon>
        <taxon>Actinomycetes</taxon>
        <taxon>Streptosporangiales</taxon>
        <taxon>Thermomonosporaceae</taxon>
        <taxon>Actinocorallia</taxon>
    </lineage>
</organism>
<keyword evidence="2" id="KW-1185">Reference proteome</keyword>
<protein>
    <submittedName>
        <fullName evidence="1">Uncharacterized protein</fullName>
    </submittedName>
</protein>